<dbReference type="Gene3D" id="1.10.287.110">
    <property type="entry name" value="DnaJ domain"/>
    <property type="match status" value="1"/>
</dbReference>
<keyword evidence="1" id="KW-0143">Chaperone</keyword>
<dbReference type="GO" id="GO:0051087">
    <property type="term" value="F:protein-folding chaperone binding"/>
    <property type="evidence" value="ECO:0007669"/>
    <property type="project" value="TreeGrafter"/>
</dbReference>
<reference evidence="4" key="1">
    <citation type="journal article" date="2013" name="Nature">
        <title>Pan genome of the phytoplankton Emiliania underpins its global distribution.</title>
        <authorList>
            <person name="Read B.A."/>
            <person name="Kegel J."/>
            <person name="Klute M.J."/>
            <person name="Kuo A."/>
            <person name="Lefebvre S.C."/>
            <person name="Maumus F."/>
            <person name="Mayer C."/>
            <person name="Miller J."/>
            <person name="Monier A."/>
            <person name="Salamov A."/>
            <person name="Young J."/>
            <person name="Aguilar M."/>
            <person name="Claverie J.M."/>
            <person name="Frickenhaus S."/>
            <person name="Gonzalez K."/>
            <person name="Herman E.K."/>
            <person name="Lin Y.C."/>
            <person name="Napier J."/>
            <person name="Ogata H."/>
            <person name="Sarno A.F."/>
            <person name="Shmutz J."/>
            <person name="Schroeder D."/>
            <person name="de Vargas C."/>
            <person name="Verret F."/>
            <person name="von Dassow P."/>
            <person name="Valentin K."/>
            <person name="Van de Peer Y."/>
            <person name="Wheeler G."/>
            <person name="Dacks J.B."/>
            <person name="Delwiche C.F."/>
            <person name="Dyhrman S.T."/>
            <person name="Glockner G."/>
            <person name="John U."/>
            <person name="Richards T."/>
            <person name="Worden A.Z."/>
            <person name="Zhang X."/>
            <person name="Grigoriev I.V."/>
            <person name="Allen A.E."/>
            <person name="Bidle K."/>
            <person name="Borodovsky M."/>
            <person name="Bowler C."/>
            <person name="Brownlee C."/>
            <person name="Cock J.M."/>
            <person name="Elias M."/>
            <person name="Gladyshev V.N."/>
            <person name="Groth M."/>
            <person name="Guda C."/>
            <person name="Hadaegh A."/>
            <person name="Iglesias-Rodriguez M.D."/>
            <person name="Jenkins J."/>
            <person name="Jones B.M."/>
            <person name="Lawson T."/>
            <person name="Leese F."/>
            <person name="Lindquist E."/>
            <person name="Lobanov A."/>
            <person name="Lomsadze A."/>
            <person name="Malik S.B."/>
            <person name="Marsh M.E."/>
            <person name="Mackinder L."/>
            <person name="Mock T."/>
            <person name="Mueller-Roeber B."/>
            <person name="Pagarete A."/>
            <person name="Parker M."/>
            <person name="Probert I."/>
            <person name="Quesneville H."/>
            <person name="Raines C."/>
            <person name="Rensing S.A."/>
            <person name="Riano-Pachon D.M."/>
            <person name="Richier S."/>
            <person name="Rokitta S."/>
            <person name="Shiraiwa Y."/>
            <person name="Soanes D.M."/>
            <person name="van der Giezen M."/>
            <person name="Wahlund T.M."/>
            <person name="Williams B."/>
            <person name="Wilson W."/>
            <person name="Wolfe G."/>
            <person name="Wurch L.L."/>
        </authorList>
    </citation>
    <scope>NUCLEOTIDE SEQUENCE</scope>
</reference>
<dbReference type="InterPro" id="IPR051948">
    <property type="entry name" value="Hsp70_co-chaperone_J-domain"/>
</dbReference>
<keyword evidence="4" id="KW-1185">Reference proteome</keyword>
<dbReference type="GeneID" id="17277454"/>
<dbReference type="PANTHER" id="PTHR44360:SF1">
    <property type="entry name" value="DNAJ HOMOLOG SUBFAMILY B MEMBER 9"/>
    <property type="match status" value="1"/>
</dbReference>
<dbReference type="KEGG" id="ehx:EMIHUDRAFT_50441"/>
<dbReference type="Proteomes" id="UP000013827">
    <property type="component" value="Unassembled WGS sequence"/>
</dbReference>
<dbReference type="AlphaFoldDB" id="A0A0D3JWT6"/>
<dbReference type="CDD" id="cd06257">
    <property type="entry name" value="DnaJ"/>
    <property type="match status" value="1"/>
</dbReference>
<evidence type="ECO:0000256" key="1">
    <source>
        <dbReference type="ARBA" id="ARBA00023186"/>
    </source>
</evidence>
<dbReference type="PRINTS" id="PR00625">
    <property type="entry name" value="JDOMAIN"/>
</dbReference>
<dbReference type="InterPro" id="IPR018253">
    <property type="entry name" value="DnaJ_domain_CS"/>
</dbReference>
<dbReference type="EnsemblProtists" id="EOD27971">
    <property type="protein sequence ID" value="EOD27971"/>
    <property type="gene ID" value="EMIHUDRAFT_50441"/>
</dbReference>
<dbReference type="InterPro" id="IPR036869">
    <property type="entry name" value="J_dom_sf"/>
</dbReference>
<dbReference type="RefSeq" id="XP_005780400.1">
    <property type="nucleotide sequence ID" value="XM_005780343.1"/>
</dbReference>
<accession>A0A0D3JWT6</accession>
<evidence type="ECO:0000259" key="2">
    <source>
        <dbReference type="PROSITE" id="PS50076"/>
    </source>
</evidence>
<dbReference type="GO" id="GO:0036503">
    <property type="term" value="P:ERAD pathway"/>
    <property type="evidence" value="ECO:0007669"/>
    <property type="project" value="TreeGrafter"/>
</dbReference>
<dbReference type="STRING" id="2903.R1DBC4"/>
<sequence length="63" mass="7359">YYSLLSVEPHATPDEIRKAYRKLALRFHPDKNPDAGETFQKISTAYATLSDPQRRQVYDRFGE</sequence>
<dbReference type="InterPro" id="IPR001623">
    <property type="entry name" value="DnaJ_domain"/>
</dbReference>
<organism evidence="3 4">
    <name type="scientific">Emiliania huxleyi (strain CCMP1516)</name>
    <dbReference type="NCBI Taxonomy" id="280463"/>
    <lineage>
        <taxon>Eukaryota</taxon>
        <taxon>Haptista</taxon>
        <taxon>Haptophyta</taxon>
        <taxon>Prymnesiophyceae</taxon>
        <taxon>Isochrysidales</taxon>
        <taxon>Noelaerhabdaceae</taxon>
        <taxon>Emiliania</taxon>
    </lineage>
</organism>
<dbReference type="PROSITE" id="PS50076">
    <property type="entry name" value="DNAJ_2"/>
    <property type="match status" value="1"/>
</dbReference>
<dbReference type="EnsemblProtists" id="EOD32182">
    <property type="protein sequence ID" value="EOD32182"/>
    <property type="gene ID" value="EMIHUDRAFT_49780"/>
</dbReference>
<dbReference type="HOGENOM" id="CLU_017633_18_0_1"/>
<protein>
    <recommendedName>
        <fullName evidence="2">J domain-containing protein</fullName>
    </recommendedName>
</protein>
<feature type="domain" description="J" evidence="2">
    <location>
        <begin position="1"/>
        <end position="62"/>
    </location>
</feature>
<dbReference type="eggNOG" id="KOG0712">
    <property type="taxonomic scope" value="Eukaryota"/>
</dbReference>
<dbReference type="PANTHER" id="PTHR44360">
    <property type="entry name" value="DNAJ HOMOLOG SUBFAMILY B MEMBER 9"/>
    <property type="match status" value="1"/>
</dbReference>
<dbReference type="KEGG" id="ehx:EMIHUDRAFT_49780"/>
<reference evidence="3" key="2">
    <citation type="submission" date="2024-10" db="UniProtKB">
        <authorList>
            <consortium name="EnsemblProtists"/>
        </authorList>
    </citation>
    <scope>IDENTIFICATION</scope>
</reference>
<proteinExistence type="predicted"/>
<dbReference type="RefSeq" id="XP_005784611.1">
    <property type="nucleotide sequence ID" value="XM_005784554.1"/>
</dbReference>
<name>A0A0D3JWT6_EMIH1</name>
<dbReference type="SMART" id="SM00271">
    <property type="entry name" value="DnaJ"/>
    <property type="match status" value="1"/>
</dbReference>
<dbReference type="GeneID" id="17273519"/>
<dbReference type="SUPFAM" id="SSF46565">
    <property type="entry name" value="Chaperone J-domain"/>
    <property type="match status" value="1"/>
</dbReference>
<evidence type="ECO:0000313" key="3">
    <source>
        <dbReference type="EnsemblProtists" id="EOD27971"/>
    </source>
</evidence>
<dbReference type="Pfam" id="PF00226">
    <property type="entry name" value="DnaJ"/>
    <property type="match status" value="1"/>
</dbReference>
<dbReference type="PROSITE" id="PS00636">
    <property type="entry name" value="DNAJ_1"/>
    <property type="match status" value="1"/>
</dbReference>
<dbReference type="OMA" id="EPHATPD"/>
<dbReference type="PaxDb" id="2903-EOD27971"/>
<dbReference type="GO" id="GO:0005783">
    <property type="term" value="C:endoplasmic reticulum"/>
    <property type="evidence" value="ECO:0007669"/>
    <property type="project" value="TreeGrafter"/>
</dbReference>
<evidence type="ECO:0000313" key="4">
    <source>
        <dbReference type="Proteomes" id="UP000013827"/>
    </source>
</evidence>
<dbReference type="GO" id="GO:0051787">
    <property type="term" value="F:misfolded protein binding"/>
    <property type="evidence" value="ECO:0007669"/>
    <property type="project" value="TreeGrafter"/>
</dbReference>